<sequence length="167" mass="18512">GIKGFYRGLGSSITQIMPYMGLMFFSYEGLCSLTQTLKEKGIISDKHNKTNDMICGSLAGIISKTGVFPLDVVRKRLQVQGPHISKYVIASIPIYSQQNSAFSCMKTIVQTEGYRALYKGLTPGLLKAGPSGAVYFLVFELSKDFIIKMKENGYQILPETTFPYQVV</sequence>
<evidence type="ECO:0000313" key="11">
    <source>
        <dbReference type="Proteomes" id="UP000252139"/>
    </source>
</evidence>
<proteinExistence type="inferred from homology"/>
<keyword evidence="7 8" id="KW-0472">Membrane</keyword>
<keyword evidence="11" id="KW-1185">Reference proteome</keyword>
<dbReference type="GO" id="GO:0031966">
    <property type="term" value="C:mitochondrial membrane"/>
    <property type="evidence" value="ECO:0007669"/>
    <property type="project" value="UniProtKB-SubCell"/>
</dbReference>
<keyword evidence="5" id="KW-1133">Transmembrane helix</keyword>
<keyword evidence="4" id="KW-0677">Repeat</keyword>
<feature type="repeat" description="Solcar" evidence="8">
    <location>
        <begin position="47"/>
        <end position="145"/>
    </location>
</feature>
<dbReference type="Gene3D" id="1.50.40.10">
    <property type="entry name" value="Mitochondrial carrier domain"/>
    <property type="match status" value="1"/>
</dbReference>
<keyword evidence="3 8" id="KW-0812">Transmembrane</keyword>
<keyword evidence="2 9" id="KW-0813">Transport</keyword>
<reference evidence="10 11" key="1">
    <citation type="journal article" date="2018" name="G3 (Bethesda)">
        <title>Phylogenetic and Phylogenomic Definition of Rhizopus Species.</title>
        <authorList>
            <person name="Gryganskyi A.P."/>
            <person name="Golan J."/>
            <person name="Dolatabadi S."/>
            <person name="Mondo S."/>
            <person name="Robb S."/>
            <person name="Idnurm A."/>
            <person name="Muszewska A."/>
            <person name="Steczkiewicz K."/>
            <person name="Masonjones S."/>
            <person name="Liao H.L."/>
            <person name="Gajdeczka M.T."/>
            <person name="Anike F."/>
            <person name="Vuek A."/>
            <person name="Anishchenko I.M."/>
            <person name="Voigt K."/>
            <person name="de Hoog G.S."/>
            <person name="Smith M.E."/>
            <person name="Heitman J."/>
            <person name="Vilgalys R."/>
            <person name="Stajich J.E."/>
        </authorList>
    </citation>
    <scope>NUCLEOTIDE SEQUENCE [LARGE SCALE GENOMIC DNA]</scope>
    <source>
        <strain evidence="10 11">CBS 357.93</strain>
    </source>
</reference>
<evidence type="ECO:0000313" key="10">
    <source>
        <dbReference type="EMBL" id="RCH97833.1"/>
    </source>
</evidence>
<protein>
    <submittedName>
        <fullName evidence="10">Mitochondrial thiamine pyrophosphate transporter</fullName>
    </submittedName>
</protein>
<dbReference type="InterPro" id="IPR018108">
    <property type="entry name" value="MCP_transmembrane"/>
</dbReference>
<evidence type="ECO:0000256" key="6">
    <source>
        <dbReference type="ARBA" id="ARBA00023128"/>
    </source>
</evidence>
<dbReference type="EMBL" id="PJQL01000244">
    <property type="protein sequence ID" value="RCH97833.1"/>
    <property type="molecule type" value="Genomic_DNA"/>
</dbReference>
<evidence type="ECO:0000256" key="7">
    <source>
        <dbReference type="ARBA" id="ARBA00023136"/>
    </source>
</evidence>
<feature type="non-terminal residue" evidence="10">
    <location>
        <position position="1"/>
    </location>
</feature>
<dbReference type="OrthoDB" id="18574at2759"/>
<dbReference type="STRING" id="86630.A0A367K6I0"/>
<comment type="similarity">
    <text evidence="9">Belongs to the mitochondrial carrier (TC 2.A.29) family.</text>
</comment>
<dbReference type="PANTHER" id="PTHR24089">
    <property type="entry name" value="SOLUTE CARRIER FAMILY 25"/>
    <property type="match status" value="1"/>
</dbReference>
<feature type="repeat" description="Solcar" evidence="8">
    <location>
        <begin position="1"/>
        <end position="33"/>
    </location>
</feature>
<dbReference type="PRINTS" id="PR00926">
    <property type="entry name" value="MITOCARRIER"/>
</dbReference>
<comment type="caution">
    <text evidence="10">The sequence shown here is derived from an EMBL/GenBank/DDBJ whole genome shotgun (WGS) entry which is preliminary data.</text>
</comment>
<dbReference type="AlphaFoldDB" id="A0A367K6I0"/>
<dbReference type="InterPro" id="IPR023395">
    <property type="entry name" value="MCP_dom_sf"/>
</dbReference>
<evidence type="ECO:0000256" key="8">
    <source>
        <dbReference type="PROSITE-ProRule" id="PRU00282"/>
    </source>
</evidence>
<evidence type="ECO:0000256" key="5">
    <source>
        <dbReference type="ARBA" id="ARBA00022989"/>
    </source>
</evidence>
<accession>A0A367K6I0</accession>
<dbReference type="Proteomes" id="UP000252139">
    <property type="component" value="Unassembled WGS sequence"/>
</dbReference>
<evidence type="ECO:0000256" key="1">
    <source>
        <dbReference type="ARBA" id="ARBA00004225"/>
    </source>
</evidence>
<evidence type="ECO:0000256" key="4">
    <source>
        <dbReference type="ARBA" id="ARBA00022737"/>
    </source>
</evidence>
<evidence type="ECO:0000256" key="3">
    <source>
        <dbReference type="ARBA" id="ARBA00022692"/>
    </source>
</evidence>
<name>A0A367K6I0_RHIAZ</name>
<evidence type="ECO:0000256" key="2">
    <source>
        <dbReference type="ARBA" id="ARBA00022448"/>
    </source>
</evidence>
<dbReference type="SUPFAM" id="SSF103506">
    <property type="entry name" value="Mitochondrial carrier"/>
    <property type="match status" value="1"/>
</dbReference>
<gene>
    <name evidence="10" type="primary">TPC1_1</name>
    <name evidence="10" type="ORF">CU097_000899</name>
</gene>
<evidence type="ECO:0000256" key="9">
    <source>
        <dbReference type="RuleBase" id="RU000488"/>
    </source>
</evidence>
<dbReference type="GO" id="GO:0055085">
    <property type="term" value="P:transmembrane transport"/>
    <property type="evidence" value="ECO:0007669"/>
    <property type="project" value="InterPro"/>
</dbReference>
<dbReference type="InterPro" id="IPR002067">
    <property type="entry name" value="MCP"/>
</dbReference>
<comment type="subcellular location">
    <subcellularLocation>
        <location evidence="1">Mitochondrion membrane</location>
        <topology evidence="1">Multi-pass membrane protein</topology>
    </subcellularLocation>
</comment>
<organism evidence="10 11">
    <name type="scientific">Rhizopus azygosporus</name>
    <name type="common">Rhizopus microsporus var. azygosporus</name>
    <dbReference type="NCBI Taxonomy" id="86630"/>
    <lineage>
        <taxon>Eukaryota</taxon>
        <taxon>Fungi</taxon>
        <taxon>Fungi incertae sedis</taxon>
        <taxon>Mucoromycota</taxon>
        <taxon>Mucoromycotina</taxon>
        <taxon>Mucoromycetes</taxon>
        <taxon>Mucorales</taxon>
        <taxon>Mucorineae</taxon>
        <taxon>Rhizopodaceae</taxon>
        <taxon>Rhizopus</taxon>
    </lineage>
</organism>
<keyword evidence="6" id="KW-0496">Mitochondrion</keyword>
<dbReference type="Pfam" id="PF00153">
    <property type="entry name" value="Mito_carr"/>
    <property type="match status" value="2"/>
</dbReference>
<dbReference type="PROSITE" id="PS50920">
    <property type="entry name" value="SOLCAR"/>
    <property type="match status" value="2"/>
</dbReference>